<keyword evidence="2" id="KW-0808">Transferase</keyword>
<dbReference type="SUPFAM" id="SSF56112">
    <property type="entry name" value="Protein kinase-like (PK-like)"/>
    <property type="match status" value="1"/>
</dbReference>
<name>A0A919V565_9ACTN</name>
<keyword evidence="9" id="KW-1185">Reference proteome</keyword>
<keyword evidence="5" id="KW-0067">ATP-binding</keyword>
<reference evidence="8" key="1">
    <citation type="submission" date="2021-01" db="EMBL/GenBank/DDBJ databases">
        <title>Whole genome shotgun sequence of Sphaerisporangium rufum NBRC 109079.</title>
        <authorList>
            <person name="Komaki H."/>
            <person name="Tamura T."/>
        </authorList>
    </citation>
    <scope>NUCLEOTIDE SEQUENCE</scope>
    <source>
        <strain evidence="8">NBRC 109079</strain>
    </source>
</reference>
<dbReference type="InterPro" id="IPR024165">
    <property type="entry name" value="Kan/Strep_kinase"/>
</dbReference>
<accession>A0A919V565</accession>
<comment type="caution">
    <text evidence="8">The sequence shown here is derived from an EMBL/GenBank/DDBJ whole genome shotgun (WGS) entry which is preliminary data.</text>
</comment>
<dbReference type="Gene3D" id="3.30.200.20">
    <property type="entry name" value="Phosphorylase Kinase, domain 1"/>
    <property type="match status" value="1"/>
</dbReference>
<comment type="similarity">
    <text evidence="1">Belongs to the aminoglycoside phosphotransferase family.</text>
</comment>
<feature type="domain" description="Aminoglycoside phosphotransferase" evidence="7">
    <location>
        <begin position="91"/>
        <end position="310"/>
    </location>
</feature>
<organism evidence="8 9">
    <name type="scientific">Sphaerisporangium rufum</name>
    <dbReference type="NCBI Taxonomy" id="1381558"/>
    <lineage>
        <taxon>Bacteria</taxon>
        <taxon>Bacillati</taxon>
        <taxon>Actinomycetota</taxon>
        <taxon>Actinomycetes</taxon>
        <taxon>Streptosporangiales</taxon>
        <taxon>Streptosporangiaceae</taxon>
        <taxon>Sphaerisporangium</taxon>
    </lineage>
</organism>
<keyword evidence="4" id="KW-0418">Kinase</keyword>
<evidence type="ECO:0000259" key="7">
    <source>
        <dbReference type="Pfam" id="PF01636"/>
    </source>
</evidence>
<dbReference type="GO" id="GO:0016301">
    <property type="term" value="F:kinase activity"/>
    <property type="evidence" value="ECO:0007669"/>
    <property type="project" value="UniProtKB-KW"/>
</dbReference>
<dbReference type="InterPro" id="IPR051678">
    <property type="entry name" value="AGP_Transferase"/>
</dbReference>
<proteinExistence type="inferred from homology"/>
<dbReference type="GO" id="GO:0005524">
    <property type="term" value="F:ATP binding"/>
    <property type="evidence" value="ECO:0007669"/>
    <property type="project" value="UniProtKB-KW"/>
</dbReference>
<evidence type="ECO:0000256" key="2">
    <source>
        <dbReference type="ARBA" id="ARBA00022679"/>
    </source>
</evidence>
<dbReference type="GO" id="GO:0046677">
    <property type="term" value="P:response to antibiotic"/>
    <property type="evidence" value="ECO:0007669"/>
    <property type="project" value="UniProtKB-KW"/>
</dbReference>
<evidence type="ECO:0000256" key="3">
    <source>
        <dbReference type="ARBA" id="ARBA00022741"/>
    </source>
</evidence>
<dbReference type="EMBL" id="BOOU01000044">
    <property type="protein sequence ID" value="GII77985.1"/>
    <property type="molecule type" value="Genomic_DNA"/>
</dbReference>
<evidence type="ECO:0000256" key="1">
    <source>
        <dbReference type="ARBA" id="ARBA00006219"/>
    </source>
</evidence>
<dbReference type="CDD" id="cd05150">
    <property type="entry name" value="APH"/>
    <property type="match status" value="1"/>
</dbReference>
<dbReference type="PANTHER" id="PTHR21310">
    <property type="entry name" value="AMINOGLYCOSIDE PHOSPHOTRANSFERASE-RELATED-RELATED"/>
    <property type="match status" value="1"/>
</dbReference>
<keyword evidence="6" id="KW-0046">Antibiotic resistance</keyword>
<dbReference type="InterPro" id="IPR002575">
    <property type="entry name" value="Aminoglycoside_PTrfase"/>
</dbReference>
<protein>
    <submittedName>
        <fullName evidence="8">Phosphotransferase</fullName>
    </submittedName>
</protein>
<sequence>MGVQFGQEGSDQRLEGVAVAGARGGRVGEAKVCRSGHGGHPRSARALPGREGACQSVGVIAHRPLTEVPVPGPIAAIAGGDEVRAVWRNERDGLTFELTGPHRRRFAKWAPAGSGLDLAAERERLAWAVEFTAVPRVLEWGSGQGGEWLVTAALPGDSAVSGRWPADPAPVVAAIGHGLRALHEALPVASCPFSWGVPERVARARAAGPQDAERVGYGGLSPAEALAALERVPPVDRAVVCHGDACAPNTLVDGAGRWVGHVDLGELGVADRWADLAVASWSLDWNYGPGWEPLLLESYGVAADPERIAYYRLLWDMTP</sequence>
<dbReference type="Gene3D" id="3.90.1200.10">
    <property type="match status" value="1"/>
</dbReference>
<dbReference type="Proteomes" id="UP000655287">
    <property type="component" value="Unassembled WGS sequence"/>
</dbReference>
<evidence type="ECO:0000256" key="5">
    <source>
        <dbReference type="ARBA" id="ARBA00022840"/>
    </source>
</evidence>
<evidence type="ECO:0000313" key="8">
    <source>
        <dbReference type="EMBL" id="GII77985.1"/>
    </source>
</evidence>
<dbReference type="PANTHER" id="PTHR21310:SF41">
    <property type="entry name" value="3'-PHOSPHOTRANSFERASE, PUTATIVE-RELATED"/>
    <property type="match status" value="1"/>
</dbReference>
<dbReference type="Pfam" id="PF01636">
    <property type="entry name" value="APH"/>
    <property type="match status" value="1"/>
</dbReference>
<dbReference type="InterPro" id="IPR011009">
    <property type="entry name" value="Kinase-like_dom_sf"/>
</dbReference>
<gene>
    <name evidence="8" type="ORF">Sru01_29670</name>
</gene>
<dbReference type="AlphaFoldDB" id="A0A919V565"/>
<evidence type="ECO:0000256" key="4">
    <source>
        <dbReference type="ARBA" id="ARBA00022777"/>
    </source>
</evidence>
<dbReference type="GO" id="GO:0016773">
    <property type="term" value="F:phosphotransferase activity, alcohol group as acceptor"/>
    <property type="evidence" value="ECO:0007669"/>
    <property type="project" value="InterPro"/>
</dbReference>
<keyword evidence="3" id="KW-0547">Nucleotide-binding</keyword>
<evidence type="ECO:0000313" key="9">
    <source>
        <dbReference type="Proteomes" id="UP000655287"/>
    </source>
</evidence>
<evidence type="ECO:0000256" key="6">
    <source>
        <dbReference type="ARBA" id="ARBA00023251"/>
    </source>
</evidence>